<dbReference type="OrthoDB" id="409510at2759"/>
<accession>A0A2P6V973</accession>
<protein>
    <submittedName>
        <fullName evidence="1">Galactosylceramide sulfotransferase</fullName>
    </submittedName>
</protein>
<comment type="caution">
    <text evidence="1">The sequence shown here is derived from an EMBL/GenBank/DDBJ whole genome shotgun (WGS) entry which is preliminary data.</text>
</comment>
<dbReference type="InterPro" id="IPR027417">
    <property type="entry name" value="P-loop_NTPase"/>
</dbReference>
<name>A0A2P6V973_9CHLO</name>
<keyword evidence="2" id="KW-1185">Reference proteome</keyword>
<dbReference type="EMBL" id="LHPF02000019">
    <property type="protein sequence ID" value="PSC70625.1"/>
    <property type="molecule type" value="Genomic_DNA"/>
</dbReference>
<evidence type="ECO:0000313" key="2">
    <source>
        <dbReference type="Proteomes" id="UP000239649"/>
    </source>
</evidence>
<dbReference type="AlphaFoldDB" id="A0A2P6V973"/>
<dbReference type="GO" id="GO:0016740">
    <property type="term" value="F:transferase activity"/>
    <property type="evidence" value="ECO:0007669"/>
    <property type="project" value="UniProtKB-KW"/>
</dbReference>
<dbReference type="SUPFAM" id="SSF52540">
    <property type="entry name" value="P-loop containing nucleoside triphosphate hydrolases"/>
    <property type="match status" value="1"/>
</dbReference>
<evidence type="ECO:0000313" key="1">
    <source>
        <dbReference type="EMBL" id="PSC70625.1"/>
    </source>
</evidence>
<dbReference type="Proteomes" id="UP000239649">
    <property type="component" value="Unassembled WGS sequence"/>
</dbReference>
<gene>
    <name evidence="1" type="ORF">C2E20_5981</name>
</gene>
<sequence>MVGEGAPSRRARLLLAVALGALVGSLLLEVPATQHGRSSAALRLQGVPAAALVEAFLAAPLPPRNLAISEEAPLFFFHQRKTGGTSLRAAMAATAVARNLSEFVPCFTFPNCEVYHIETPAAVYAAHFPWGEQRILARHSRFVEGRWHNPRLRASCLTMFREPMARLESCYYYRFIQERNLSDSNPHYGCLSNLSTEELRHMFLAGRTQYGRGCLNEPFRVLGGFSDELDLAVLSATTEHDNTFLSAALAMTLSHLATCVPLVLERPDSLQLAQHWFPQLADAFKPLVRNNTGAAERCPMSERTRAALAELARGEQILYDAALRRVDAMLATLPA</sequence>
<dbReference type="Gene3D" id="3.40.50.300">
    <property type="entry name" value="P-loop containing nucleotide triphosphate hydrolases"/>
    <property type="match status" value="1"/>
</dbReference>
<proteinExistence type="predicted"/>
<reference evidence="1 2" key="1">
    <citation type="journal article" date="2018" name="Plant J.">
        <title>Genome sequences of Chlorella sorokiniana UTEX 1602 and Micractinium conductrix SAG 241.80: implications to maltose excretion by a green alga.</title>
        <authorList>
            <person name="Arriola M.B."/>
            <person name="Velmurugan N."/>
            <person name="Zhang Y."/>
            <person name="Plunkett M.H."/>
            <person name="Hondzo H."/>
            <person name="Barney B.M."/>
        </authorList>
    </citation>
    <scope>NUCLEOTIDE SEQUENCE [LARGE SCALE GENOMIC DNA]</scope>
    <source>
        <strain evidence="1 2">SAG 241.80</strain>
    </source>
</reference>
<organism evidence="1 2">
    <name type="scientific">Micractinium conductrix</name>
    <dbReference type="NCBI Taxonomy" id="554055"/>
    <lineage>
        <taxon>Eukaryota</taxon>
        <taxon>Viridiplantae</taxon>
        <taxon>Chlorophyta</taxon>
        <taxon>core chlorophytes</taxon>
        <taxon>Trebouxiophyceae</taxon>
        <taxon>Chlorellales</taxon>
        <taxon>Chlorellaceae</taxon>
        <taxon>Chlorella clade</taxon>
        <taxon>Micractinium</taxon>
    </lineage>
</organism>